<dbReference type="PANTHER" id="PTHR32063">
    <property type="match status" value="1"/>
</dbReference>
<dbReference type="PANTHER" id="PTHR32063:SF34">
    <property type="entry name" value="MULTIDRUG RESISTANCE PROTEIN MDTC"/>
    <property type="match status" value="1"/>
</dbReference>
<keyword evidence="7 8" id="KW-0472">Membrane</keyword>
<dbReference type="SUPFAM" id="SSF82693">
    <property type="entry name" value="Multidrug efflux transporter AcrB pore domain, PN1, PN2, PC1 and PC2 subdomains"/>
    <property type="match status" value="3"/>
</dbReference>
<dbReference type="Pfam" id="PF00873">
    <property type="entry name" value="ACR_tran"/>
    <property type="match status" value="1"/>
</dbReference>
<dbReference type="FunFam" id="1.20.1640.10:FF:000001">
    <property type="entry name" value="Efflux pump membrane transporter"/>
    <property type="match status" value="1"/>
</dbReference>
<feature type="transmembrane region" description="Helical" evidence="8">
    <location>
        <begin position="360"/>
        <end position="381"/>
    </location>
</feature>
<feature type="transmembrane region" description="Helical" evidence="8">
    <location>
        <begin position="431"/>
        <end position="451"/>
    </location>
</feature>
<evidence type="ECO:0000256" key="6">
    <source>
        <dbReference type="ARBA" id="ARBA00022989"/>
    </source>
</evidence>
<evidence type="ECO:0000256" key="1">
    <source>
        <dbReference type="ARBA" id="ARBA00004429"/>
    </source>
</evidence>
<evidence type="ECO:0000256" key="5">
    <source>
        <dbReference type="ARBA" id="ARBA00022692"/>
    </source>
</evidence>
<dbReference type="Gene3D" id="3.30.70.1430">
    <property type="entry name" value="Multidrug efflux transporter AcrB pore domain"/>
    <property type="match status" value="2"/>
</dbReference>
<evidence type="ECO:0000256" key="7">
    <source>
        <dbReference type="ARBA" id="ARBA00023136"/>
    </source>
</evidence>
<keyword evidence="5 8" id="KW-0812">Transmembrane</keyword>
<dbReference type="InterPro" id="IPR001036">
    <property type="entry name" value="Acrflvin-R"/>
</dbReference>
<keyword evidence="10" id="KW-1185">Reference proteome</keyword>
<proteinExistence type="predicted"/>
<dbReference type="Gene3D" id="3.30.70.1440">
    <property type="entry name" value="Multidrug efflux transporter AcrB pore domain"/>
    <property type="match status" value="1"/>
</dbReference>
<evidence type="ECO:0000313" key="10">
    <source>
        <dbReference type="Proteomes" id="UP000199365"/>
    </source>
</evidence>
<organism evidence="9 10">
    <name type="scientific">Paraburkholderia tuberum</name>
    <dbReference type="NCBI Taxonomy" id="157910"/>
    <lineage>
        <taxon>Bacteria</taxon>
        <taxon>Pseudomonadati</taxon>
        <taxon>Pseudomonadota</taxon>
        <taxon>Betaproteobacteria</taxon>
        <taxon>Burkholderiales</taxon>
        <taxon>Burkholderiaceae</taxon>
        <taxon>Paraburkholderia</taxon>
    </lineage>
</organism>
<dbReference type="Gene3D" id="1.20.1640.10">
    <property type="entry name" value="Multidrug efflux transporter AcrB transmembrane domain"/>
    <property type="match status" value="2"/>
</dbReference>
<feature type="transmembrane region" description="Helical" evidence="8">
    <location>
        <begin position="919"/>
        <end position="945"/>
    </location>
</feature>
<feature type="transmembrane region" description="Helical" evidence="8">
    <location>
        <begin position="387"/>
        <end position="410"/>
    </location>
</feature>
<dbReference type="AlphaFoldDB" id="A0A1H1GF84"/>
<evidence type="ECO:0000313" key="9">
    <source>
        <dbReference type="EMBL" id="SDR11558.1"/>
    </source>
</evidence>
<dbReference type="FunFam" id="3.30.70.1430:FF:000001">
    <property type="entry name" value="Efflux pump membrane transporter"/>
    <property type="match status" value="1"/>
</dbReference>
<comment type="subcellular location">
    <subcellularLocation>
        <location evidence="1">Cell inner membrane</location>
        <topology evidence="1">Multi-pass membrane protein</topology>
    </subcellularLocation>
</comment>
<keyword evidence="6 8" id="KW-1133">Transmembrane helix</keyword>
<evidence type="ECO:0000256" key="8">
    <source>
        <dbReference type="SAM" id="Phobius"/>
    </source>
</evidence>
<protein>
    <submittedName>
        <fullName evidence="9">Multidrug efflux pump</fullName>
    </submittedName>
</protein>
<keyword evidence="3" id="KW-1003">Cell membrane</keyword>
<gene>
    <name evidence="9" type="ORF">SAMN05445850_2857</name>
</gene>
<feature type="transmembrane region" description="Helical" evidence="8">
    <location>
        <begin position="588"/>
        <end position="608"/>
    </location>
</feature>
<dbReference type="PRINTS" id="PR00702">
    <property type="entry name" value="ACRIFLAVINRP"/>
</dbReference>
<keyword evidence="4" id="KW-0997">Cell inner membrane</keyword>
<keyword evidence="2" id="KW-0813">Transport</keyword>
<feature type="transmembrane region" description="Helical" evidence="8">
    <location>
        <begin position="336"/>
        <end position="353"/>
    </location>
</feature>
<dbReference type="SUPFAM" id="SSF82714">
    <property type="entry name" value="Multidrug efflux transporter AcrB TolC docking domain, DN and DC subdomains"/>
    <property type="match status" value="2"/>
</dbReference>
<evidence type="ECO:0000256" key="2">
    <source>
        <dbReference type="ARBA" id="ARBA00022448"/>
    </source>
</evidence>
<dbReference type="Proteomes" id="UP000199365">
    <property type="component" value="Unassembled WGS sequence"/>
</dbReference>
<feature type="transmembrane region" description="Helical" evidence="8">
    <location>
        <begin position="882"/>
        <end position="899"/>
    </location>
</feature>
<feature type="transmembrane region" description="Helical" evidence="8">
    <location>
        <begin position="1014"/>
        <end position="1036"/>
    </location>
</feature>
<dbReference type="GO" id="GO:0042910">
    <property type="term" value="F:xenobiotic transmembrane transporter activity"/>
    <property type="evidence" value="ECO:0007669"/>
    <property type="project" value="TreeGrafter"/>
</dbReference>
<feature type="transmembrane region" description="Helical" evidence="8">
    <location>
        <begin position="982"/>
        <end position="1002"/>
    </location>
</feature>
<sequence>MNLSGPFVRRPIATTLLAVALALFGILAFRLLPVAPLPEIDFPTILVQGQLPGADPTTVATSVTTPLERQFGHIAGLAQMTSVSSRGQTQITLQFDLSRNIDGAARDVQAAINAAKTNLSPNMDGSPTYRKVNPADSPILVISLTSDTATPAQLYDAASTVLQQKLMQTTGVGNVVVGGAALPAVRVELNPDRVSHYGISLEQIRSTIGNANVDLPKGSMSASGQNYSIGANDMLYSPADYGRLIVRQNNGNIVRVSDLGYVRQDVEQLENYGLSNGKPAVLLVLYKEPGANVIDAVDNVKTELPALEAAIPSSIKLAISVDRTKTIRGSLLDVEMTLLVSIVLVTAVTFAFFRNWRATLIPAIVVPLSLLGTFGVMYVLGYSLNNLSLMALTISTGFVVDDAIVVVENIMRHLARGKKPIEAALAGAQEVGFTVFSISVSLIAVFVPLLFMGGLMGRLLREFSVSLSVAIVMSMLISLTVTPMLTSIFLRAGPQAGNGDEHHESGFSRLYGTSLRWVIRHPLLMGGVTVLVFVLNLWLFTVVPKGFFPEEDTGLLLGTLQASQSISWHEMQHQFQMVDKAVQENPNVAFVGGFVGGANALDNALLFVTLKPLGERRATADQVIAQVRRRLADMPGTQLYLQSLQDLAAGGRQSAAQYQYTLTADDQATLDQWVPKLVAQMHKMPALADINTDQQDKSMQVGIDVDRDSAARMGVSFKDIDEALYDAFGERQVSAIYGSANQYHVVMEVAPEYWRSPSVLKDIHVPASPTLATSVASTTAAGGATGASAATPSAAAQANGSALVPLAAMARFSTGPSAISINHQATFPAITVSFNLRPGASIGPVTQQISQAVAALRMPASISGAFAGTAAAFRESMASEPLLILAALLSVYVVLGMLYENLVHPLTILSTLPSAGVGALIALLLTHTELSIIALIGVLMLIGIVKKNAIMMIDFAIAEGRQHALPPEEAIVRAGLIRFRPIMMTTVAAIFGALPLVLGSGYGSEFRKPLGISIIGGLVFSQAITLYTTPVIYLWLDRASQRLRRRRKHA</sequence>
<accession>A0A1H1GF84</accession>
<dbReference type="InterPro" id="IPR027463">
    <property type="entry name" value="AcrB_DN_DC_subdom"/>
</dbReference>
<dbReference type="Gene3D" id="3.30.70.1320">
    <property type="entry name" value="Multidrug efflux transporter AcrB pore domain like"/>
    <property type="match status" value="1"/>
</dbReference>
<dbReference type="STRING" id="157910.SAMN05445850_2857"/>
<evidence type="ECO:0000256" key="3">
    <source>
        <dbReference type="ARBA" id="ARBA00022475"/>
    </source>
</evidence>
<feature type="transmembrane region" description="Helical" evidence="8">
    <location>
        <begin position="463"/>
        <end position="485"/>
    </location>
</feature>
<reference evidence="10" key="1">
    <citation type="submission" date="2016-10" db="EMBL/GenBank/DDBJ databases">
        <authorList>
            <person name="Varghese N."/>
            <person name="Submissions S."/>
        </authorList>
    </citation>
    <scope>NUCLEOTIDE SEQUENCE [LARGE SCALE GENOMIC DNA]</scope>
    <source>
        <strain evidence="10">DUS833</strain>
    </source>
</reference>
<evidence type="ECO:0000256" key="4">
    <source>
        <dbReference type="ARBA" id="ARBA00022519"/>
    </source>
</evidence>
<dbReference type="Gene3D" id="3.30.2090.10">
    <property type="entry name" value="Multidrug efflux transporter AcrB TolC docking domain, DN and DC subdomains"/>
    <property type="match status" value="2"/>
</dbReference>
<dbReference type="GO" id="GO:0005886">
    <property type="term" value="C:plasma membrane"/>
    <property type="evidence" value="ECO:0007669"/>
    <property type="project" value="UniProtKB-SubCell"/>
</dbReference>
<feature type="transmembrane region" description="Helical" evidence="8">
    <location>
        <begin position="523"/>
        <end position="543"/>
    </location>
</feature>
<dbReference type="EMBL" id="FNKX01000001">
    <property type="protein sequence ID" value="SDR11558.1"/>
    <property type="molecule type" value="Genomic_DNA"/>
</dbReference>
<dbReference type="RefSeq" id="WP_090804054.1">
    <property type="nucleotide sequence ID" value="NZ_FNKX01000001.1"/>
</dbReference>
<name>A0A1H1GF84_9BURK</name>
<dbReference type="SUPFAM" id="SSF82866">
    <property type="entry name" value="Multidrug efflux transporter AcrB transmembrane domain"/>
    <property type="match status" value="2"/>
</dbReference>